<comment type="caution">
    <text evidence="6">The sequence shown here is derived from an EMBL/GenBank/DDBJ whole genome shotgun (WGS) entry which is preliminary data.</text>
</comment>
<dbReference type="PROSITE" id="PS51462">
    <property type="entry name" value="NUDIX"/>
    <property type="match status" value="1"/>
</dbReference>
<evidence type="ECO:0000313" key="6">
    <source>
        <dbReference type="EMBL" id="MFC3265693.1"/>
    </source>
</evidence>
<dbReference type="Pfam" id="PF00293">
    <property type="entry name" value="NUDIX"/>
    <property type="match status" value="1"/>
</dbReference>
<dbReference type="CDD" id="cd04673">
    <property type="entry name" value="NUDIX_ADPRase"/>
    <property type="match status" value="1"/>
</dbReference>
<sequence length="172" mass="17889">MSSAAAPPAPSPVRPAPGEAADRLYPARPLLAASCLAVRDGRVLVARRVAPPLVWSAPGGLVEAGESLEAAALRELREETGVSARITGLAGHLEHVAWERGGAAPADEADRVLRHYVIICFAARWIAGEAQVSAEAAAVRWATPAEMAALNVTDGLQELARRALRLAEAPAA</sequence>
<evidence type="ECO:0000259" key="5">
    <source>
        <dbReference type="PROSITE" id="PS51462"/>
    </source>
</evidence>
<evidence type="ECO:0000256" key="4">
    <source>
        <dbReference type="RuleBase" id="RU003476"/>
    </source>
</evidence>
<dbReference type="InterPro" id="IPR020084">
    <property type="entry name" value="NUDIX_hydrolase_CS"/>
</dbReference>
<feature type="domain" description="Nudix hydrolase" evidence="5">
    <location>
        <begin position="28"/>
        <end position="165"/>
    </location>
</feature>
<dbReference type="PROSITE" id="PS00893">
    <property type="entry name" value="NUDIX_BOX"/>
    <property type="match status" value="1"/>
</dbReference>
<evidence type="ECO:0000256" key="2">
    <source>
        <dbReference type="ARBA" id="ARBA00022801"/>
    </source>
</evidence>
<proteinExistence type="inferred from homology"/>
<accession>A0ABV7LDI9</accession>
<evidence type="ECO:0000256" key="3">
    <source>
        <dbReference type="ARBA" id="ARBA00022842"/>
    </source>
</evidence>
<dbReference type="InterPro" id="IPR000086">
    <property type="entry name" value="NUDIX_hydrolase_dom"/>
</dbReference>
<protein>
    <submittedName>
        <fullName evidence="6">NUDIX hydrolase</fullName>
    </submittedName>
</protein>
<organism evidence="6 7">
    <name type="scientific">Camelimonas abortus</name>
    <dbReference type="NCBI Taxonomy" id="1017184"/>
    <lineage>
        <taxon>Bacteria</taxon>
        <taxon>Pseudomonadati</taxon>
        <taxon>Pseudomonadota</taxon>
        <taxon>Alphaproteobacteria</taxon>
        <taxon>Hyphomicrobiales</taxon>
        <taxon>Chelatococcaceae</taxon>
        <taxon>Camelimonas</taxon>
    </lineage>
</organism>
<evidence type="ECO:0000313" key="7">
    <source>
        <dbReference type="Proteomes" id="UP001595536"/>
    </source>
</evidence>
<evidence type="ECO:0000256" key="1">
    <source>
        <dbReference type="ARBA" id="ARBA00001946"/>
    </source>
</evidence>
<comment type="cofactor">
    <cofactor evidence="1">
        <name>Mg(2+)</name>
        <dbReference type="ChEBI" id="CHEBI:18420"/>
    </cofactor>
</comment>
<dbReference type="RefSeq" id="WP_376830932.1">
    <property type="nucleotide sequence ID" value="NZ_JBHLWR010000006.1"/>
</dbReference>
<dbReference type="PRINTS" id="PR00502">
    <property type="entry name" value="NUDIXFAMILY"/>
</dbReference>
<dbReference type="Gene3D" id="3.90.79.10">
    <property type="entry name" value="Nucleoside Triphosphate Pyrophosphohydrolase"/>
    <property type="match status" value="1"/>
</dbReference>
<gene>
    <name evidence="6" type="ORF">ACFOEX_04855</name>
</gene>
<keyword evidence="3" id="KW-0460">Magnesium</keyword>
<reference evidence="7" key="1">
    <citation type="journal article" date="2019" name="Int. J. Syst. Evol. Microbiol.">
        <title>The Global Catalogue of Microorganisms (GCM) 10K type strain sequencing project: providing services to taxonomists for standard genome sequencing and annotation.</title>
        <authorList>
            <consortium name="The Broad Institute Genomics Platform"/>
            <consortium name="The Broad Institute Genome Sequencing Center for Infectious Disease"/>
            <person name="Wu L."/>
            <person name="Ma J."/>
        </authorList>
    </citation>
    <scope>NUCLEOTIDE SEQUENCE [LARGE SCALE GENOMIC DNA]</scope>
    <source>
        <strain evidence="7">CCM 7941</strain>
    </source>
</reference>
<name>A0ABV7LDI9_9HYPH</name>
<dbReference type="InterPro" id="IPR020476">
    <property type="entry name" value="Nudix_hydrolase"/>
</dbReference>
<dbReference type="PANTHER" id="PTHR43046">
    <property type="entry name" value="GDP-MANNOSE MANNOSYL HYDROLASE"/>
    <property type="match status" value="1"/>
</dbReference>
<dbReference type="PANTHER" id="PTHR43046:SF12">
    <property type="entry name" value="GDP-MANNOSE MANNOSYL HYDROLASE"/>
    <property type="match status" value="1"/>
</dbReference>
<keyword evidence="2 4" id="KW-0378">Hydrolase</keyword>
<dbReference type="InterPro" id="IPR015797">
    <property type="entry name" value="NUDIX_hydrolase-like_dom_sf"/>
</dbReference>
<dbReference type="Proteomes" id="UP001595536">
    <property type="component" value="Unassembled WGS sequence"/>
</dbReference>
<dbReference type="SUPFAM" id="SSF55811">
    <property type="entry name" value="Nudix"/>
    <property type="match status" value="1"/>
</dbReference>
<keyword evidence="7" id="KW-1185">Reference proteome</keyword>
<dbReference type="EMBL" id="JBHRUV010000019">
    <property type="protein sequence ID" value="MFC3265693.1"/>
    <property type="molecule type" value="Genomic_DNA"/>
</dbReference>
<dbReference type="GO" id="GO:0016787">
    <property type="term" value="F:hydrolase activity"/>
    <property type="evidence" value="ECO:0007669"/>
    <property type="project" value="UniProtKB-KW"/>
</dbReference>
<comment type="similarity">
    <text evidence="4">Belongs to the Nudix hydrolase family.</text>
</comment>